<name>A0A815GNM4_9BILA</name>
<sequence>MKISQINTKFHNQNIDVHGNYVHFPGYTIVSHVIHPLPKSLIDLVNYLSSRELQKYYSFLLITSYHVTINQFENVHEEHKSLLEEEQRKLKEQDTSIICTAEKLICSKAILIEIQFKNDNDQNFENIIKNVRSNELQQANILHNYELSWHLALTYQYKDIENNEIKAKFQQIIENIPQTSKFPFHIPLDHIRICHYNDMTKFTPI</sequence>
<protein>
    <recommendedName>
        <fullName evidence="2">DUF1868 domain-containing protein</fullName>
    </recommendedName>
</protein>
<proteinExistence type="predicted"/>
<dbReference type="Gene3D" id="3.90.1140.10">
    <property type="entry name" value="Cyclic phosphodiesterase"/>
    <property type="match status" value="1"/>
</dbReference>
<evidence type="ECO:0000256" key="1">
    <source>
        <dbReference type="SAM" id="Coils"/>
    </source>
</evidence>
<organism evidence="3 4">
    <name type="scientific">Rotaria sordida</name>
    <dbReference type="NCBI Taxonomy" id="392033"/>
    <lineage>
        <taxon>Eukaryota</taxon>
        <taxon>Metazoa</taxon>
        <taxon>Spiralia</taxon>
        <taxon>Gnathifera</taxon>
        <taxon>Rotifera</taxon>
        <taxon>Eurotatoria</taxon>
        <taxon>Bdelloidea</taxon>
        <taxon>Philodinida</taxon>
        <taxon>Philodinidae</taxon>
        <taxon>Rotaria</taxon>
    </lineage>
</organism>
<dbReference type="SUPFAM" id="SSF55144">
    <property type="entry name" value="LigT-like"/>
    <property type="match status" value="1"/>
</dbReference>
<keyword evidence="1" id="KW-0175">Coiled coil</keyword>
<reference evidence="3" key="1">
    <citation type="submission" date="2021-02" db="EMBL/GenBank/DDBJ databases">
        <authorList>
            <person name="Nowell W R."/>
        </authorList>
    </citation>
    <scope>NUCLEOTIDE SEQUENCE</scope>
</reference>
<accession>A0A815GNM4</accession>
<dbReference type="Proteomes" id="UP000663870">
    <property type="component" value="Unassembled WGS sequence"/>
</dbReference>
<dbReference type="Pfam" id="PF08975">
    <property type="entry name" value="2H-phosphodiest"/>
    <property type="match status" value="1"/>
</dbReference>
<feature type="coiled-coil region" evidence="1">
    <location>
        <begin position="69"/>
        <end position="96"/>
    </location>
</feature>
<feature type="domain" description="DUF1868" evidence="2">
    <location>
        <begin position="16"/>
        <end position="80"/>
    </location>
</feature>
<comment type="caution">
    <text evidence="3">The sequence shown here is derived from an EMBL/GenBank/DDBJ whole genome shotgun (WGS) entry which is preliminary data.</text>
</comment>
<evidence type="ECO:0000313" key="4">
    <source>
        <dbReference type="Proteomes" id="UP000663870"/>
    </source>
</evidence>
<dbReference type="AlphaFoldDB" id="A0A815GNM4"/>
<dbReference type="InterPro" id="IPR009097">
    <property type="entry name" value="Cyclic_Pdiesterase"/>
</dbReference>
<gene>
    <name evidence="3" type="ORF">JXQ802_LOCUS31650</name>
</gene>
<dbReference type="EMBL" id="CAJNOL010001355">
    <property type="protein sequence ID" value="CAF1342436.1"/>
    <property type="molecule type" value="Genomic_DNA"/>
</dbReference>
<evidence type="ECO:0000313" key="3">
    <source>
        <dbReference type="EMBL" id="CAF1342436.1"/>
    </source>
</evidence>
<keyword evidence="4" id="KW-1185">Reference proteome</keyword>
<evidence type="ECO:0000259" key="2">
    <source>
        <dbReference type="Pfam" id="PF08975"/>
    </source>
</evidence>
<dbReference type="InterPro" id="IPR015069">
    <property type="entry name" value="2H-PEstase_DUF1868"/>
</dbReference>